<dbReference type="InterPro" id="IPR004358">
    <property type="entry name" value="Sig_transdc_His_kin-like_C"/>
</dbReference>
<dbReference type="InterPro" id="IPR000014">
    <property type="entry name" value="PAS"/>
</dbReference>
<keyword evidence="7" id="KW-0547">Nucleotide-binding</keyword>
<keyword evidence="13" id="KW-0175">Coiled coil</keyword>
<dbReference type="FunFam" id="3.30.565.10:FF:000023">
    <property type="entry name" value="PAS domain-containing sensor histidine kinase"/>
    <property type="match status" value="1"/>
</dbReference>
<dbReference type="SMART" id="SM00448">
    <property type="entry name" value="REC"/>
    <property type="match status" value="1"/>
</dbReference>
<feature type="modified residue" description="4-aspartylphosphate" evidence="12">
    <location>
        <position position="1061"/>
    </location>
</feature>
<dbReference type="SUPFAM" id="SSF52172">
    <property type="entry name" value="CheY-like"/>
    <property type="match status" value="1"/>
</dbReference>
<comment type="catalytic activity">
    <reaction evidence="1">
        <text>ATP + protein L-histidine = ADP + protein N-phospho-L-histidine.</text>
        <dbReference type="EC" id="2.7.13.3"/>
    </reaction>
</comment>
<feature type="domain" description="PAS" evidence="16">
    <location>
        <begin position="641"/>
        <end position="694"/>
    </location>
</feature>
<evidence type="ECO:0000259" key="16">
    <source>
        <dbReference type="PROSITE" id="PS50112"/>
    </source>
</evidence>
<keyword evidence="6" id="KW-0808">Transferase</keyword>
<dbReference type="Pfam" id="PF08447">
    <property type="entry name" value="PAS_3"/>
    <property type="match status" value="2"/>
</dbReference>
<evidence type="ECO:0000256" key="6">
    <source>
        <dbReference type="ARBA" id="ARBA00022679"/>
    </source>
</evidence>
<evidence type="ECO:0000259" key="15">
    <source>
        <dbReference type="PROSITE" id="PS50110"/>
    </source>
</evidence>
<evidence type="ECO:0000256" key="2">
    <source>
        <dbReference type="ARBA" id="ARBA00004236"/>
    </source>
</evidence>
<keyword evidence="10" id="KW-0902">Two-component regulatory system</keyword>
<dbReference type="SUPFAM" id="SSF55874">
    <property type="entry name" value="ATPase domain of HSP90 chaperone/DNA topoisomerase II/histidine kinase"/>
    <property type="match status" value="1"/>
</dbReference>
<dbReference type="CDD" id="cd00082">
    <property type="entry name" value="HisKA"/>
    <property type="match status" value="1"/>
</dbReference>
<protein>
    <recommendedName>
        <fullName evidence="3">histidine kinase</fullName>
        <ecNumber evidence="3">2.7.13.3</ecNumber>
    </recommendedName>
</protein>
<dbReference type="InterPro" id="IPR003018">
    <property type="entry name" value="GAF"/>
</dbReference>
<dbReference type="InterPro" id="IPR029016">
    <property type="entry name" value="GAF-like_dom_sf"/>
</dbReference>
<evidence type="ECO:0000259" key="14">
    <source>
        <dbReference type="PROSITE" id="PS50109"/>
    </source>
</evidence>
<dbReference type="InterPro" id="IPR011006">
    <property type="entry name" value="CheY-like_superfamily"/>
</dbReference>
<comment type="subcellular location">
    <subcellularLocation>
        <location evidence="2">Cell membrane</location>
    </subcellularLocation>
</comment>
<evidence type="ECO:0000259" key="17">
    <source>
        <dbReference type="PROSITE" id="PS50113"/>
    </source>
</evidence>
<evidence type="ECO:0000256" key="10">
    <source>
        <dbReference type="ARBA" id="ARBA00023012"/>
    </source>
</evidence>
<evidence type="ECO:0000256" key="4">
    <source>
        <dbReference type="ARBA" id="ARBA00022475"/>
    </source>
</evidence>
<dbReference type="PRINTS" id="PR00344">
    <property type="entry name" value="BCTRLSENSOR"/>
</dbReference>
<dbReference type="InterPro" id="IPR001610">
    <property type="entry name" value="PAC"/>
</dbReference>
<reference evidence="18 19" key="2">
    <citation type="submission" date="2018-06" db="EMBL/GenBank/DDBJ databases">
        <title>Metagenomic assembly of (sub)arctic Cyanobacteria and their associated microbiome from non-axenic cultures.</title>
        <authorList>
            <person name="Baurain D."/>
        </authorList>
    </citation>
    <scope>NUCLEOTIDE SEQUENCE [LARGE SCALE GENOMIC DNA]</scope>
    <source>
        <strain evidence="18">ULC027bin1</strain>
    </source>
</reference>
<dbReference type="Pfam" id="PF13426">
    <property type="entry name" value="PAS_9"/>
    <property type="match status" value="1"/>
</dbReference>
<dbReference type="NCBIfam" id="TIGR00229">
    <property type="entry name" value="sensory_box"/>
    <property type="match status" value="3"/>
</dbReference>
<proteinExistence type="predicted"/>
<dbReference type="PROSITE" id="PS50109">
    <property type="entry name" value="HIS_KIN"/>
    <property type="match status" value="1"/>
</dbReference>
<dbReference type="InterPro" id="IPR035965">
    <property type="entry name" value="PAS-like_dom_sf"/>
</dbReference>
<dbReference type="SUPFAM" id="SSF55781">
    <property type="entry name" value="GAF domain-like"/>
    <property type="match status" value="1"/>
</dbReference>
<keyword evidence="9" id="KW-0067">ATP-binding</keyword>
<dbReference type="EMBL" id="QBMP01000101">
    <property type="protein sequence ID" value="PZO55289.1"/>
    <property type="molecule type" value="Genomic_DNA"/>
</dbReference>
<sequence length="1145" mass="126036">MVNDTTPRTSASVSGALSAFVGGGEMGSSVRSHDWRTTTLGPVNAWPQSLRIMVDVILGSSHPMFLMWGPSLTMLYNDGCRSILGNLYPSALGQAGSEVWADAWDTLGPMAQQVMRTGTAAGAHNVQRFVQREGGLVESYYSFSYSPVRDDAGQISGIFCSCSDTTQQVVGDRRLRTLRSLDGILSPIEALPEAARMAIETLASNPQDMPFALLYLVDDNQLARLTSFTGIEPDTAASPLIIDLTQSETHGKNHSETAWPFNQAYHRQEKVVVTNLSERFEDLPTGTAKQSLSSAVIRPLIQPDVEQVIGLLVMAVSPTQPFHEDYQGFFDLVTTHVEKAIINAKVYAAERDRMTALVINDWALREKQQQLDLALRSGRIGTWQLEASTLAFSTSDQCKINYGLPTATDFTYSLLMSRIHPDDQDQVKASLEETLKQPCAQNTDSDHTQYDVEYRTLWDDGSTHWIVSRAYLAYDDAGKPHRLVGIAIDITERKQTEEAIKASEWQFRRVVESNMFGVVFGNTQGQLHYVNNYFAQLLGYSGDQVAAGGVTWQQLTHPDNTAPNQRVLEQLKTEGICAPYEKVLRHADGRRIPTLMAAAMLEEPYDQAEESIGIFLDLTSLKQVTEDRDHFFSLSPDIFAITDEQGYFSYVSSAWETILGFTLSEAKAQPYLSFVHPDDIERTQAAAQRLLAGDRLVSLENRYRHRDNSYRWISWNVIATIGDDIQFYCVGRDITEQKLQEAEREQLLKQEKVAREAAERANRIKDEFLAVVSHELRSPLNPILGWSQLLKRGTLTPEKTAFALETIERNAQLQVQLIGDLLDISRILRGKLSLENKSVDLNAVIAAAIETVRLAAEAKSIQVTLVSEACTVGGDAGRLQQVIWNLLSNAVKFTPANGEVRITTAINGKQAQIEVADTGKGISAEFLPYVFEHFRQEDYSTTRQFGGLGLGLAIARQIIELHGGTAQVDSPGEDQGAKFTVYIPLSVGATMMEADALASPETDLSGLHVLAVDDDADSQEITIFALEQAGAKVSAFMSGADVLAFLQEISSNDLPNVIISDIGMPDMDGYSLMREIRQLSTAQGSQMAAIALTAYAGEIDQQQALAAGFHCHATKPIDPSSLIALIAEQFNKVSQDTSHSAVAPD</sequence>
<dbReference type="CDD" id="cd17580">
    <property type="entry name" value="REC_2_DhkD-like"/>
    <property type="match status" value="1"/>
</dbReference>
<dbReference type="InterPro" id="IPR003594">
    <property type="entry name" value="HATPase_dom"/>
</dbReference>
<dbReference type="SMART" id="SM00387">
    <property type="entry name" value="HATPase_c"/>
    <property type="match status" value="1"/>
</dbReference>
<evidence type="ECO:0000256" key="5">
    <source>
        <dbReference type="ARBA" id="ARBA00022553"/>
    </source>
</evidence>
<reference evidence="19" key="1">
    <citation type="submission" date="2018-04" db="EMBL/GenBank/DDBJ databases">
        <authorList>
            <person name="Cornet L."/>
        </authorList>
    </citation>
    <scope>NUCLEOTIDE SEQUENCE [LARGE SCALE GENOMIC DNA]</scope>
</reference>
<feature type="domain" description="Response regulatory" evidence="15">
    <location>
        <begin position="1008"/>
        <end position="1130"/>
    </location>
</feature>
<dbReference type="Pfam" id="PF00072">
    <property type="entry name" value="Response_reg"/>
    <property type="match status" value="1"/>
</dbReference>
<name>A0A2W4XLJ4_9CYAN</name>
<comment type="caution">
    <text evidence="18">The sequence shown here is derived from an EMBL/GenBank/DDBJ whole genome shotgun (WGS) entry which is preliminary data.</text>
</comment>
<dbReference type="Gene3D" id="1.10.287.130">
    <property type="match status" value="1"/>
</dbReference>
<dbReference type="EC" id="2.7.13.3" evidence="3"/>
<dbReference type="Pfam" id="PF02518">
    <property type="entry name" value="HATPase_c"/>
    <property type="match status" value="1"/>
</dbReference>
<keyword evidence="11" id="KW-0472">Membrane</keyword>
<dbReference type="PROSITE" id="PS50112">
    <property type="entry name" value="PAS"/>
    <property type="match status" value="2"/>
</dbReference>
<dbReference type="CDD" id="cd00130">
    <property type="entry name" value="PAS"/>
    <property type="match status" value="3"/>
</dbReference>
<dbReference type="Pfam" id="PF13185">
    <property type="entry name" value="GAF_2"/>
    <property type="match status" value="1"/>
</dbReference>
<dbReference type="SMART" id="SM00086">
    <property type="entry name" value="PAC"/>
    <property type="match status" value="4"/>
</dbReference>
<dbReference type="SUPFAM" id="SSF55785">
    <property type="entry name" value="PYP-like sensor domain (PAS domain)"/>
    <property type="match status" value="3"/>
</dbReference>
<dbReference type="InterPro" id="IPR001789">
    <property type="entry name" value="Sig_transdc_resp-reg_receiver"/>
</dbReference>
<dbReference type="InterPro" id="IPR013655">
    <property type="entry name" value="PAS_fold_3"/>
</dbReference>
<dbReference type="Gene3D" id="2.10.70.100">
    <property type="match status" value="1"/>
</dbReference>
<gene>
    <name evidence="18" type="ORF">DCF15_10885</name>
</gene>
<keyword evidence="8" id="KW-0418">Kinase</keyword>
<dbReference type="Gene3D" id="3.30.565.10">
    <property type="entry name" value="Histidine kinase-like ATPase, C-terminal domain"/>
    <property type="match status" value="1"/>
</dbReference>
<dbReference type="GO" id="GO:0005886">
    <property type="term" value="C:plasma membrane"/>
    <property type="evidence" value="ECO:0007669"/>
    <property type="project" value="UniProtKB-SubCell"/>
</dbReference>
<evidence type="ECO:0000256" key="13">
    <source>
        <dbReference type="SAM" id="Coils"/>
    </source>
</evidence>
<dbReference type="InterPro" id="IPR036097">
    <property type="entry name" value="HisK_dim/P_sf"/>
</dbReference>
<dbReference type="Gene3D" id="3.40.50.2300">
    <property type="match status" value="1"/>
</dbReference>
<dbReference type="InterPro" id="IPR036890">
    <property type="entry name" value="HATPase_C_sf"/>
</dbReference>
<evidence type="ECO:0000256" key="1">
    <source>
        <dbReference type="ARBA" id="ARBA00000085"/>
    </source>
</evidence>
<evidence type="ECO:0000256" key="9">
    <source>
        <dbReference type="ARBA" id="ARBA00022840"/>
    </source>
</evidence>
<dbReference type="PROSITE" id="PS50110">
    <property type="entry name" value="RESPONSE_REGULATORY"/>
    <property type="match status" value="1"/>
</dbReference>
<dbReference type="GO" id="GO:0005524">
    <property type="term" value="F:ATP binding"/>
    <property type="evidence" value="ECO:0007669"/>
    <property type="project" value="UniProtKB-KW"/>
</dbReference>
<evidence type="ECO:0000256" key="3">
    <source>
        <dbReference type="ARBA" id="ARBA00012438"/>
    </source>
</evidence>
<evidence type="ECO:0000256" key="8">
    <source>
        <dbReference type="ARBA" id="ARBA00022777"/>
    </source>
</evidence>
<evidence type="ECO:0000256" key="7">
    <source>
        <dbReference type="ARBA" id="ARBA00022741"/>
    </source>
</evidence>
<feature type="coiled-coil region" evidence="13">
    <location>
        <begin position="732"/>
        <end position="767"/>
    </location>
</feature>
<evidence type="ECO:0000256" key="12">
    <source>
        <dbReference type="PROSITE-ProRule" id="PRU00169"/>
    </source>
</evidence>
<evidence type="ECO:0000313" key="18">
    <source>
        <dbReference type="EMBL" id="PZO55289.1"/>
    </source>
</evidence>
<evidence type="ECO:0000256" key="11">
    <source>
        <dbReference type="ARBA" id="ARBA00023136"/>
    </source>
</evidence>
<accession>A0A2W4XLJ4</accession>
<dbReference type="CDD" id="cd16922">
    <property type="entry name" value="HATPase_EvgS-ArcB-TorS-like"/>
    <property type="match status" value="1"/>
</dbReference>
<dbReference type="PANTHER" id="PTHR43047">
    <property type="entry name" value="TWO-COMPONENT HISTIDINE PROTEIN KINASE"/>
    <property type="match status" value="1"/>
</dbReference>
<dbReference type="SMART" id="SM00388">
    <property type="entry name" value="HisKA"/>
    <property type="match status" value="1"/>
</dbReference>
<dbReference type="AlphaFoldDB" id="A0A2W4XLJ4"/>
<keyword evidence="5 12" id="KW-0597">Phosphoprotein</keyword>
<dbReference type="GO" id="GO:0000155">
    <property type="term" value="F:phosphorelay sensor kinase activity"/>
    <property type="evidence" value="ECO:0007669"/>
    <property type="project" value="InterPro"/>
</dbReference>
<dbReference type="Gene3D" id="3.30.450.40">
    <property type="match status" value="1"/>
</dbReference>
<dbReference type="Pfam" id="PF00512">
    <property type="entry name" value="HisKA"/>
    <property type="match status" value="1"/>
</dbReference>
<dbReference type="SMART" id="SM00091">
    <property type="entry name" value="PAS"/>
    <property type="match status" value="3"/>
</dbReference>
<feature type="domain" description="Histidine kinase" evidence="14">
    <location>
        <begin position="771"/>
        <end position="987"/>
    </location>
</feature>
<dbReference type="Proteomes" id="UP000249794">
    <property type="component" value="Unassembled WGS sequence"/>
</dbReference>
<dbReference type="InterPro" id="IPR005467">
    <property type="entry name" value="His_kinase_dom"/>
</dbReference>
<dbReference type="InterPro" id="IPR000700">
    <property type="entry name" value="PAS-assoc_C"/>
</dbReference>
<evidence type="ECO:0000313" key="19">
    <source>
        <dbReference type="Proteomes" id="UP000249794"/>
    </source>
</evidence>
<feature type="domain" description="PAS" evidence="16">
    <location>
        <begin position="503"/>
        <end position="575"/>
    </location>
</feature>
<keyword evidence="4" id="KW-1003">Cell membrane</keyword>
<feature type="domain" description="PAC" evidence="17">
    <location>
        <begin position="450"/>
        <end position="502"/>
    </location>
</feature>
<dbReference type="SUPFAM" id="SSF47384">
    <property type="entry name" value="Homodimeric domain of signal transducing histidine kinase"/>
    <property type="match status" value="1"/>
</dbReference>
<dbReference type="PROSITE" id="PS50113">
    <property type="entry name" value="PAC"/>
    <property type="match status" value="1"/>
</dbReference>
<dbReference type="InterPro" id="IPR003661">
    <property type="entry name" value="HisK_dim/P_dom"/>
</dbReference>
<dbReference type="Gene3D" id="3.30.450.20">
    <property type="entry name" value="PAS domain"/>
    <property type="match status" value="4"/>
</dbReference>
<organism evidence="18 19">
    <name type="scientific">Phormidesmis priestleyi</name>
    <dbReference type="NCBI Taxonomy" id="268141"/>
    <lineage>
        <taxon>Bacteria</taxon>
        <taxon>Bacillati</taxon>
        <taxon>Cyanobacteriota</taxon>
        <taxon>Cyanophyceae</taxon>
        <taxon>Leptolyngbyales</taxon>
        <taxon>Leptolyngbyaceae</taxon>
        <taxon>Phormidesmis</taxon>
    </lineage>
</organism>